<dbReference type="GO" id="GO:0031593">
    <property type="term" value="F:polyubiquitin modification-dependent protein binding"/>
    <property type="evidence" value="ECO:0007669"/>
    <property type="project" value="TreeGrafter"/>
</dbReference>
<evidence type="ECO:0000313" key="2">
    <source>
        <dbReference type="EMBL" id="KJA15439.1"/>
    </source>
</evidence>
<dbReference type="EMBL" id="KN817644">
    <property type="protein sequence ID" value="KJA15439.1"/>
    <property type="molecule type" value="Genomic_DNA"/>
</dbReference>
<dbReference type="GO" id="GO:0005654">
    <property type="term" value="C:nucleoplasm"/>
    <property type="evidence" value="ECO:0007669"/>
    <property type="project" value="TreeGrafter"/>
</dbReference>
<dbReference type="SUPFAM" id="SSF54236">
    <property type="entry name" value="Ubiquitin-like"/>
    <property type="match status" value="1"/>
</dbReference>
<gene>
    <name evidence="2" type="ORF">HYPSUDRAFT_58794</name>
</gene>
<proteinExistence type="predicted"/>
<dbReference type="Pfam" id="PF00240">
    <property type="entry name" value="ubiquitin"/>
    <property type="match status" value="1"/>
</dbReference>
<dbReference type="InterPro" id="IPR019956">
    <property type="entry name" value="Ubiquitin_dom"/>
</dbReference>
<dbReference type="PRINTS" id="PR00348">
    <property type="entry name" value="UBIQUITIN"/>
</dbReference>
<reference evidence="3" key="1">
    <citation type="submission" date="2014-04" db="EMBL/GenBank/DDBJ databases">
        <title>Evolutionary Origins and Diversification of the Mycorrhizal Mutualists.</title>
        <authorList>
            <consortium name="DOE Joint Genome Institute"/>
            <consortium name="Mycorrhizal Genomics Consortium"/>
            <person name="Kohler A."/>
            <person name="Kuo A."/>
            <person name="Nagy L.G."/>
            <person name="Floudas D."/>
            <person name="Copeland A."/>
            <person name="Barry K.W."/>
            <person name="Cichocki N."/>
            <person name="Veneault-Fourrey C."/>
            <person name="LaButti K."/>
            <person name="Lindquist E.A."/>
            <person name="Lipzen A."/>
            <person name="Lundell T."/>
            <person name="Morin E."/>
            <person name="Murat C."/>
            <person name="Riley R."/>
            <person name="Ohm R."/>
            <person name="Sun H."/>
            <person name="Tunlid A."/>
            <person name="Henrissat B."/>
            <person name="Grigoriev I.V."/>
            <person name="Hibbett D.S."/>
            <person name="Martin F."/>
        </authorList>
    </citation>
    <scope>NUCLEOTIDE SEQUENCE [LARGE SCALE GENOMIC DNA]</scope>
    <source>
        <strain evidence="3">FD-334 SS-4</strain>
    </source>
</reference>
<organism evidence="2 3">
    <name type="scientific">Hypholoma sublateritium (strain FD-334 SS-4)</name>
    <dbReference type="NCBI Taxonomy" id="945553"/>
    <lineage>
        <taxon>Eukaryota</taxon>
        <taxon>Fungi</taxon>
        <taxon>Dikarya</taxon>
        <taxon>Basidiomycota</taxon>
        <taxon>Agaricomycotina</taxon>
        <taxon>Agaricomycetes</taxon>
        <taxon>Agaricomycetidae</taxon>
        <taxon>Agaricales</taxon>
        <taxon>Agaricineae</taxon>
        <taxon>Strophariaceae</taxon>
        <taxon>Hypholoma</taxon>
    </lineage>
</organism>
<feature type="domain" description="Ubiquitin-like" evidence="1">
    <location>
        <begin position="9"/>
        <end position="84"/>
    </location>
</feature>
<dbReference type="GO" id="GO:0043130">
    <property type="term" value="F:ubiquitin binding"/>
    <property type="evidence" value="ECO:0007669"/>
    <property type="project" value="TreeGrafter"/>
</dbReference>
<dbReference type="InterPro" id="IPR029071">
    <property type="entry name" value="Ubiquitin-like_domsf"/>
</dbReference>
<dbReference type="Gene3D" id="3.10.20.90">
    <property type="entry name" value="Phosphatidylinositol 3-kinase Catalytic Subunit, Chain A, domain 1"/>
    <property type="match status" value="1"/>
</dbReference>
<dbReference type="Proteomes" id="UP000054270">
    <property type="component" value="Unassembled WGS sequence"/>
</dbReference>
<evidence type="ECO:0000259" key="1">
    <source>
        <dbReference type="PROSITE" id="PS50053"/>
    </source>
</evidence>
<protein>
    <recommendedName>
        <fullName evidence="1">Ubiquitin-like domain-containing protein</fullName>
    </recommendedName>
</protein>
<dbReference type="OrthoDB" id="428577at2759"/>
<dbReference type="AlphaFoldDB" id="A0A0D2N8K9"/>
<name>A0A0D2N8K9_HYPSF</name>
<dbReference type="CDD" id="cd17039">
    <property type="entry name" value="Ubl_ubiquitin_like"/>
    <property type="match status" value="1"/>
</dbReference>
<dbReference type="GO" id="GO:0043161">
    <property type="term" value="P:proteasome-mediated ubiquitin-dependent protein catabolic process"/>
    <property type="evidence" value="ECO:0007669"/>
    <property type="project" value="TreeGrafter"/>
</dbReference>
<dbReference type="GO" id="GO:0005829">
    <property type="term" value="C:cytosol"/>
    <property type="evidence" value="ECO:0007669"/>
    <property type="project" value="TreeGrafter"/>
</dbReference>
<keyword evidence="3" id="KW-1185">Reference proteome</keyword>
<dbReference type="PANTHER" id="PTHR10621:SF0">
    <property type="entry name" value="UV EXCISION REPAIR PROTEIN RAD23"/>
    <property type="match status" value="1"/>
</dbReference>
<accession>A0A0D2N8K9</accession>
<dbReference type="GO" id="GO:0070628">
    <property type="term" value="F:proteasome binding"/>
    <property type="evidence" value="ECO:0007669"/>
    <property type="project" value="TreeGrafter"/>
</dbReference>
<dbReference type="InterPro" id="IPR000626">
    <property type="entry name" value="Ubiquitin-like_dom"/>
</dbReference>
<evidence type="ECO:0000313" key="3">
    <source>
        <dbReference type="Proteomes" id="UP000054270"/>
    </source>
</evidence>
<dbReference type="PROSITE" id="PS50053">
    <property type="entry name" value="UBIQUITIN_2"/>
    <property type="match status" value="1"/>
</dbReference>
<dbReference type="STRING" id="945553.A0A0D2N8K9"/>
<sequence length="159" mass="17869">MGYGLNLRLDIPVGSVSLAEPFIPAYSSQTIGEIKSDIQDINGIPYNEQILLYSKYILDDSRTLESYGIQDGNKVQLIVRRPGKLPVIFHVNTKEITLHLQLTDSVYKIKQLLAAKGYTVSSLMLGSTRIDDNATVEKAKLVPFSSVYFLHLFSFFHDK</sequence>
<dbReference type="SMART" id="SM00213">
    <property type="entry name" value="UBQ"/>
    <property type="match status" value="1"/>
</dbReference>
<dbReference type="PANTHER" id="PTHR10621">
    <property type="entry name" value="UV EXCISION REPAIR PROTEIN RAD23"/>
    <property type="match status" value="1"/>
</dbReference>